<organism evidence="3 4">
    <name type="scientific">Blastopirellula marina</name>
    <dbReference type="NCBI Taxonomy" id="124"/>
    <lineage>
        <taxon>Bacteria</taxon>
        <taxon>Pseudomonadati</taxon>
        <taxon>Planctomycetota</taxon>
        <taxon>Planctomycetia</taxon>
        <taxon>Pirellulales</taxon>
        <taxon>Pirellulaceae</taxon>
        <taxon>Blastopirellula</taxon>
    </lineage>
</organism>
<dbReference type="AlphaFoldDB" id="A0A2S8FQV5"/>
<dbReference type="Gene3D" id="2.30.42.10">
    <property type="match status" value="1"/>
</dbReference>
<evidence type="ECO:0000256" key="1">
    <source>
        <dbReference type="SAM" id="MobiDB-lite"/>
    </source>
</evidence>
<dbReference type="InterPro" id="IPR036034">
    <property type="entry name" value="PDZ_sf"/>
</dbReference>
<name>A0A2S8FQV5_9BACT</name>
<feature type="region of interest" description="Disordered" evidence="1">
    <location>
        <begin position="1"/>
        <end position="28"/>
    </location>
</feature>
<feature type="domain" description="PDZ" evidence="2">
    <location>
        <begin position="286"/>
        <end position="367"/>
    </location>
</feature>
<dbReference type="Gene3D" id="1.25.10.10">
    <property type="entry name" value="Leucine-rich Repeat Variant"/>
    <property type="match status" value="1"/>
</dbReference>
<dbReference type="Proteomes" id="UP000238322">
    <property type="component" value="Unassembled WGS sequence"/>
</dbReference>
<evidence type="ECO:0000313" key="4">
    <source>
        <dbReference type="Proteomes" id="UP000238322"/>
    </source>
</evidence>
<protein>
    <recommendedName>
        <fullName evidence="2">PDZ domain-containing protein</fullName>
    </recommendedName>
</protein>
<evidence type="ECO:0000259" key="2">
    <source>
        <dbReference type="PROSITE" id="PS50106"/>
    </source>
</evidence>
<accession>A0A2S8FQV5</accession>
<gene>
    <name evidence="3" type="ORF">C5Y83_13630</name>
</gene>
<dbReference type="InterPro" id="IPR011989">
    <property type="entry name" value="ARM-like"/>
</dbReference>
<dbReference type="PROSITE" id="PS50106">
    <property type="entry name" value="PDZ"/>
    <property type="match status" value="1"/>
</dbReference>
<dbReference type="SMART" id="SM00228">
    <property type="entry name" value="PDZ"/>
    <property type="match status" value="1"/>
</dbReference>
<sequence length="387" mass="42512">MMLPLAVGAEPTASTSAEVTTTESAPSEAEIKQWIEQLDSDKFLVRESATQKLTTAKANSIPMLIESIRTASSLEKAFRCIHVLRNFAAGHDIDMEKQATAELVEISETQNDRVAGYAKEVLKRIAPIKQERAIRMLSGLGIRFSSYSAQPSGFQAQIMSGPGIIIDSSYQGNVDDLYYLRHLQFIEDVQISNDKVTADWFAQIAKMPNVRLMTIKDGPVNVAMLRELEPILPKLDAIRLYYIDVNVEVAPLAAKLDNATYVEFYGLPLSEADERQITQVLPPTAQANVKFRSGGFLGVSGSGSGMTGTCYIQNVHQDSGAYKAGLRGGDTVIEAVGTTVESFQHLINLLKDKKVGETIDLKVNRHGRTLKMSVTLGKWPMRPDYGP</sequence>
<proteinExistence type="predicted"/>
<evidence type="ECO:0000313" key="3">
    <source>
        <dbReference type="EMBL" id="PQO34552.1"/>
    </source>
</evidence>
<dbReference type="EMBL" id="PUHY01000010">
    <property type="protein sequence ID" value="PQO34552.1"/>
    <property type="molecule type" value="Genomic_DNA"/>
</dbReference>
<dbReference type="SUPFAM" id="SSF50156">
    <property type="entry name" value="PDZ domain-like"/>
    <property type="match status" value="1"/>
</dbReference>
<comment type="caution">
    <text evidence="3">The sequence shown here is derived from an EMBL/GenBank/DDBJ whole genome shotgun (WGS) entry which is preliminary data.</text>
</comment>
<dbReference type="InterPro" id="IPR001478">
    <property type="entry name" value="PDZ"/>
</dbReference>
<dbReference type="Pfam" id="PF13180">
    <property type="entry name" value="PDZ_2"/>
    <property type="match status" value="1"/>
</dbReference>
<feature type="compositionally biased region" description="Low complexity" evidence="1">
    <location>
        <begin position="9"/>
        <end position="28"/>
    </location>
</feature>
<reference evidence="3 4" key="1">
    <citation type="submission" date="2018-02" db="EMBL/GenBank/DDBJ databases">
        <title>Comparative genomes isolates from brazilian mangrove.</title>
        <authorList>
            <person name="Araujo J.E."/>
            <person name="Taketani R.G."/>
            <person name="Silva M.C.P."/>
            <person name="Loureco M.V."/>
            <person name="Andreote F.D."/>
        </authorList>
    </citation>
    <scope>NUCLEOTIDE SEQUENCE [LARGE SCALE GENOMIC DNA]</scope>
    <source>
        <strain evidence="3 4">Hex-1 MGV</strain>
    </source>
</reference>